<evidence type="ECO:0000256" key="1">
    <source>
        <dbReference type="SAM" id="MobiDB-lite"/>
    </source>
</evidence>
<name>A0ABU2SAI0_9ACTN</name>
<dbReference type="EMBL" id="JAVREV010000016">
    <property type="protein sequence ID" value="MDT0445960.1"/>
    <property type="molecule type" value="Genomic_DNA"/>
</dbReference>
<feature type="region of interest" description="Disordered" evidence="1">
    <location>
        <begin position="61"/>
        <end position="85"/>
    </location>
</feature>
<evidence type="ECO:0000313" key="3">
    <source>
        <dbReference type="EMBL" id="MDT0445960.1"/>
    </source>
</evidence>
<keyword evidence="4" id="KW-1185">Reference proteome</keyword>
<protein>
    <submittedName>
        <fullName evidence="3">Uncharacterized protein</fullName>
    </submittedName>
</protein>
<dbReference type="RefSeq" id="WP_311620135.1">
    <property type="nucleotide sequence ID" value="NZ_JAVREV010000016.1"/>
</dbReference>
<keyword evidence="2" id="KW-0472">Membrane</keyword>
<organism evidence="3 4">
    <name type="scientific">Streptomyces johnsoniae</name>
    <dbReference type="NCBI Taxonomy" id="3075532"/>
    <lineage>
        <taxon>Bacteria</taxon>
        <taxon>Bacillati</taxon>
        <taxon>Actinomycetota</taxon>
        <taxon>Actinomycetes</taxon>
        <taxon>Kitasatosporales</taxon>
        <taxon>Streptomycetaceae</taxon>
        <taxon>Streptomyces</taxon>
    </lineage>
</organism>
<proteinExistence type="predicted"/>
<gene>
    <name evidence="3" type="ORF">RM779_25690</name>
</gene>
<sequence length="85" mass="9360">MRKVLLWSVALVALLLWPEAAAGLLLVAGTLAVWAAAQPQLLVFAAGLIVGRRILRRDRPRAFPRRAPRPAASTPIRNEWTRTSP</sequence>
<comment type="caution">
    <text evidence="3">The sequence shown here is derived from an EMBL/GenBank/DDBJ whole genome shotgun (WGS) entry which is preliminary data.</text>
</comment>
<keyword evidence="2" id="KW-0812">Transmembrane</keyword>
<reference evidence="4" key="1">
    <citation type="submission" date="2023-07" db="EMBL/GenBank/DDBJ databases">
        <title>30 novel species of actinomycetes from the DSMZ collection.</title>
        <authorList>
            <person name="Nouioui I."/>
        </authorList>
    </citation>
    <scope>NUCLEOTIDE SEQUENCE [LARGE SCALE GENOMIC DNA]</scope>
    <source>
        <strain evidence="4">DSM 41886</strain>
    </source>
</reference>
<evidence type="ECO:0000256" key="2">
    <source>
        <dbReference type="SAM" id="Phobius"/>
    </source>
</evidence>
<feature type="transmembrane region" description="Helical" evidence="2">
    <location>
        <begin position="31"/>
        <end position="51"/>
    </location>
</feature>
<keyword evidence="2" id="KW-1133">Transmembrane helix</keyword>
<dbReference type="Proteomes" id="UP001183615">
    <property type="component" value="Unassembled WGS sequence"/>
</dbReference>
<accession>A0ABU2SAI0</accession>
<evidence type="ECO:0000313" key="4">
    <source>
        <dbReference type="Proteomes" id="UP001183615"/>
    </source>
</evidence>